<dbReference type="InterPro" id="IPR059000">
    <property type="entry name" value="ATPase_P-type_domA"/>
</dbReference>
<dbReference type="GO" id="GO:0046872">
    <property type="term" value="F:metal ion binding"/>
    <property type="evidence" value="ECO:0007669"/>
    <property type="project" value="UniProtKB-KW"/>
</dbReference>
<keyword evidence="3 17" id="KW-1003">Cell membrane</keyword>
<dbReference type="OrthoDB" id="9760364at2"/>
<feature type="transmembrane region" description="Helical" evidence="17">
    <location>
        <begin position="386"/>
        <end position="411"/>
    </location>
</feature>
<dbReference type="InterPro" id="IPR001757">
    <property type="entry name" value="P_typ_ATPase"/>
</dbReference>
<sequence>MSTMVKIDKLALEQENDYMNGQNNKTSIRKEFILEGLGCASCATKMEEKINMLDGVSRASINFFTKTLILDINDPSKFDKIIFSSKNIIKNIESFVELVDKDEKERLGYEKNLVNNFSSILANKQLKLKVARIAIATVIFLFAMVLDLTFVTQLTLFIAAYLIVGTDILLRAVNNIRTGQVFDENFLLSVATIGAFAIQQYPEAVAVMIFFQTGDLLQDIAVNRSRESIADLMDIRPDYANLMKNGSIVKVSPEQIKINDIIAVKPGEKIPLDGIISEGSSMIDTKALTGESIPRDVSQGGEVLAGSINLNGLLHIKVTKEFEDSTVSKILELVENASTNKAPTENFITKFAKVYTPIVVFAAIAIAIIPPLAIPGASFNDWIYRALIFLVISCPCALVLSIPLGFFAGIGSASKKGILVKGGNYLEALNFVDTIVFDKTGTLTKGNFKVTSINPINTVSGDELLELAAYAESFSNHPIASSILEAYGKQPIEEKINHYEEISGHGNKIIMNDTKVVVGNYKLMLKENIECEEINQPGTIVYVAINGQYVGYIMIADTIKEDSKDTIDKLKKFGINKTVMLTGDNQSVGLAIGNSLGIDEVYAELLPHQKVEQLEKLDSQKGENKHLAFIGDGINDAPVLARADIGIAMGGIGSDAAIEAADVVLMTDEPSKLLKGLQVAKKTKTIVWQNIVFALGIKALVLSLGVFGLATMWAAIFADVGVSILAILNSMRILMSE</sequence>
<dbReference type="Pfam" id="PF00122">
    <property type="entry name" value="E1-E2_ATPase"/>
    <property type="match status" value="1"/>
</dbReference>
<proteinExistence type="inferred from homology"/>
<feature type="transmembrane region" description="Helical" evidence="17">
    <location>
        <begin position="154"/>
        <end position="173"/>
    </location>
</feature>
<evidence type="ECO:0000256" key="12">
    <source>
        <dbReference type="ARBA" id="ARBA00022967"/>
    </source>
</evidence>
<accession>A0A6I6DEC8</accession>
<comment type="catalytic activity">
    <reaction evidence="15">
        <text>Zn(2+)(in) + ATP + H2O = Zn(2+)(out) + ADP + phosphate + H(+)</text>
        <dbReference type="Rhea" id="RHEA:20621"/>
        <dbReference type="ChEBI" id="CHEBI:15377"/>
        <dbReference type="ChEBI" id="CHEBI:15378"/>
        <dbReference type="ChEBI" id="CHEBI:29105"/>
        <dbReference type="ChEBI" id="CHEBI:30616"/>
        <dbReference type="ChEBI" id="CHEBI:43474"/>
        <dbReference type="ChEBI" id="CHEBI:456216"/>
        <dbReference type="EC" id="7.2.2.12"/>
    </reaction>
</comment>
<evidence type="ECO:0000256" key="5">
    <source>
        <dbReference type="ARBA" id="ARBA00022553"/>
    </source>
</evidence>
<dbReference type="GO" id="GO:0005524">
    <property type="term" value="F:ATP binding"/>
    <property type="evidence" value="ECO:0007669"/>
    <property type="project" value="UniProtKB-UniRule"/>
</dbReference>
<dbReference type="GO" id="GO:0008551">
    <property type="term" value="F:P-type cadmium transporter activity"/>
    <property type="evidence" value="ECO:0007669"/>
    <property type="project" value="UniProtKB-EC"/>
</dbReference>
<dbReference type="SFLD" id="SFLDG00002">
    <property type="entry name" value="C1.7:_P-type_atpase_like"/>
    <property type="match status" value="1"/>
</dbReference>
<feature type="domain" description="HMA" evidence="19">
    <location>
        <begin position="32"/>
        <end position="81"/>
    </location>
</feature>
<dbReference type="Proteomes" id="UP000426444">
    <property type="component" value="Chromosome"/>
</dbReference>
<dbReference type="InterPro" id="IPR006121">
    <property type="entry name" value="HMA_dom"/>
</dbReference>
<feature type="transmembrane region" description="Helical" evidence="17">
    <location>
        <begin position="354"/>
        <end position="374"/>
    </location>
</feature>
<dbReference type="InterPro" id="IPR051014">
    <property type="entry name" value="Cation_Transport_ATPase_IB"/>
</dbReference>
<dbReference type="InterPro" id="IPR023299">
    <property type="entry name" value="ATPase_P-typ_cyto_dom_N"/>
</dbReference>
<keyword evidence="20" id="KW-0378">Hydrolase</keyword>
<dbReference type="GO" id="GO:0016463">
    <property type="term" value="F:P-type zinc transporter activity"/>
    <property type="evidence" value="ECO:0007669"/>
    <property type="project" value="UniProtKB-EC"/>
</dbReference>
<evidence type="ECO:0000256" key="7">
    <source>
        <dbReference type="ARBA" id="ARBA00022723"/>
    </source>
</evidence>
<dbReference type="Gene3D" id="2.70.150.10">
    <property type="entry name" value="Calcium-transporting ATPase, cytoplasmic transduction domain A"/>
    <property type="match status" value="1"/>
</dbReference>
<dbReference type="EC" id="3.6.3.3" evidence="20"/>
<dbReference type="InterPro" id="IPR036163">
    <property type="entry name" value="HMA_dom_sf"/>
</dbReference>
<dbReference type="Gene3D" id="3.40.1110.10">
    <property type="entry name" value="Calcium-transporting ATPase, cytoplasmic domain N"/>
    <property type="match status" value="1"/>
</dbReference>
<evidence type="ECO:0000256" key="13">
    <source>
        <dbReference type="ARBA" id="ARBA00022989"/>
    </source>
</evidence>
<dbReference type="CDD" id="cd00371">
    <property type="entry name" value="HMA"/>
    <property type="match status" value="1"/>
</dbReference>
<keyword evidence="13 17" id="KW-1133">Transmembrane helix</keyword>
<dbReference type="PROSITE" id="PS00154">
    <property type="entry name" value="ATPASE_E1_E2"/>
    <property type="match status" value="1"/>
</dbReference>
<evidence type="ECO:0000256" key="14">
    <source>
        <dbReference type="ARBA" id="ARBA00023136"/>
    </source>
</evidence>
<dbReference type="PANTHER" id="PTHR48085">
    <property type="entry name" value="CADMIUM/ZINC-TRANSPORTING ATPASE HMA2-RELATED"/>
    <property type="match status" value="1"/>
</dbReference>
<evidence type="ECO:0000256" key="1">
    <source>
        <dbReference type="ARBA" id="ARBA00004651"/>
    </source>
</evidence>
<dbReference type="SFLD" id="SFLDF00027">
    <property type="entry name" value="p-type_atpase"/>
    <property type="match status" value="1"/>
</dbReference>
<dbReference type="NCBIfam" id="TIGR01494">
    <property type="entry name" value="ATPase_P-type"/>
    <property type="match status" value="1"/>
</dbReference>
<dbReference type="GO" id="GO:0016887">
    <property type="term" value="F:ATP hydrolysis activity"/>
    <property type="evidence" value="ECO:0007669"/>
    <property type="project" value="InterPro"/>
</dbReference>
<comment type="catalytic activity">
    <reaction evidence="16">
        <text>Cd(2+)(in) + ATP + H2O = Cd(2+)(out) + ADP + phosphate + H(+)</text>
        <dbReference type="Rhea" id="RHEA:12132"/>
        <dbReference type="ChEBI" id="CHEBI:15377"/>
        <dbReference type="ChEBI" id="CHEBI:15378"/>
        <dbReference type="ChEBI" id="CHEBI:30616"/>
        <dbReference type="ChEBI" id="CHEBI:43474"/>
        <dbReference type="ChEBI" id="CHEBI:48775"/>
        <dbReference type="ChEBI" id="CHEBI:456216"/>
        <dbReference type="EC" id="7.2.2.21"/>
    </reaction>
</comment>
<dbReference type="NCBIfam" id="TIGR01512">
    <property type="entry name" value="ATPase-IB2_Cd"/>
    <property type="match status" value="1"/>
</dbReference>
<dbReference type="SUPFAM" id="SSF81665">
    <property type="entry name" value="Calcium ATPase, transmembrane domain M"/>
    <property type="match status" value="1"/>
</dbReference>
<keyword evidence="4" id="KW-0104">Cadmium</keyword>
<evidence type="ECO:0000256" key="15">
    <source>
        <dbReference type="ARBA" id="ARBA00047308"/>
    </source>
</evidence>
<dbReference type="AlphaFoldDB" id="A0A6I6DEC8"/>
<evidence type="ECO:0000256" key="8">
    <source>
        <dbReference type="ARBA" id="ARBA00022741"/>
    </source>
</evidence>
<dbReference type="InterPro" id="IPR027256">
    <property type="entry name" value="P-typ_ATPase_IB"/>
</dbReference>
<keyword evidence="21" id="KW-1185">Reference proteome</keyword>
<keyword evidence="14 17" id="KW-0472">Membrane</keyword>
<feature type="domain" description="P-type ATPase A" evidence="18">
    <location>
        <begin position="236"/>
        <end position="335"/>
    </location>
</feature>
<gene>
    <name evidence="20" type="ORF">SYNTR_0789</name>
</gene>
<evidence type="ECO:0000259" key="19">
    <source>
        <dbReference type="Pfam" id="PF00403"/>
    </source>
</evidence>
<keyword evidence="6 17" id="KW-0812">Transmembrane</keyword>
<evidence type="ECO:0000256" key="3">
    <source>
        <dbReference type="ARBA" id="ARBA00022475"/>
    </source>
</evidence>
<evidence type="ECO:0000256" key="16">
    <source>
        <dbReference type="ARBA" id="ARBA00049338"/>
    </source>
</evidence>
<protein>
    <submittedName>
        <fullName evidence="20">Cadmium, zinc and cobalt-transporting P-type ATPase</fullName>
        <ecNumber evidence="20">3.6.3.3</ecNumber>
    </submittedName>
</protein>
<keyword evidence="11" id="KW-0460">Magnesium</keyword>
<evidence type="ECO:0000256" key="9">
    <source>
        <dbReference type="ARBA" id="ARBA00022833"/>
    </source>
</evidence>
<dbReference type="InterPro" id="IPR036412">
    <property type="entry name" value="HAD-like_sf"/>
</dbReference>
<keyword evidence="9" id="KW-0862">Zinc</keyword>
<dbReference type="NCBIfam" id="TIGR01525">
    <property type="entry name" value="ATPase-IB_hvy"/>
    <property type="match status" value="1"/>
</dbReference>
<dbReference type="Pfam" id="PF00403">
    <property type="entry name" value="HMA"/>
    <property type="match status" value="1"/>
</dbReference>
<dbReference type="SUPFAM" id="SSF81653">
    <property type="entry name" value="Calcium ATPase, transduction domain A"/>
    <property type="match status" value="1"/>
</dbReference>
<keyword evidence="8 17" id="KW-0547">Nucleotide-binding</keyword>
<comment type="subcellular location">
    <subcellularLocation>
        <location evidence="1">Cell membrane</location>
        <topology evidence="1">Multi-pass membrane protein</topology>
    </subcellularLocation>
</comment>
<dbReference type="InterPro" id="IPR008250">
    <property type="entry name" value="ATPase_P-typ_transduc_dom_A_sf"/>
</dbReference>
<feature type="transmembrane region" description="Helical" evidence="17">
    <location>
        <begin position="130"/>
        <end position="148"/>
    </location>
</feature>
<keyword evidence="5" id="KW-0597">Phosphoprotein</keyword>
<dbReference type="CDD" id="cd07548">
    <property type="entry name" value="P-type_ATPase-Cd_Zn_Co_like"/>
    <property type="match status" value="1"/>
</dbReference>
<evidence type="ECO:0000313" key="21">
    <source>
        <dbReference type="Proteomes" id="UP000426444"/>
    </source>
</evidence>
<dbReference type="SFLD" id="SFLDS00003">
    <property type="entry name" value="Haloacid_Dehalogenase"/>
    <property type="match status" value="1"/>
</dbReference>
<evidence type="ECO:0000256" key="11">
    <source>
        <dbReference type="ARBA" id="ARBA00022842"/>
    </source>
</evidence>
<dbReference type="FunFam" id="2.70.150.10:FF:000002">
    <property type="entry name" value="Copper-transporting ATPase 1, putative"/>
    <property type="match status" value="1"/>
</dbReference>
<name>A0A6I6DEC8_9FIRM</name>
<dbReference type="PRINTS" id="PR00119">
    <property type="entry name" value="CATATPASE"/>
</dbReference>
<dbReference type="InterPro" id="IPR023214">
    <property type="entry name" value="HAD_sf"/>
</dbReference>
<dbReference type="Pfam" id="PF00702">
    <property type="entry name" value="Hydrolase"/>
    <property type="match status" value="1"/>
</dbReference>
<dbReference type="PANTHER" id="PTHR48085:SF5">
    <property type="entry name" value="CADMIUM_ZINC-TRANSPORTING ATPASE HMA4-RELATED"/>
    <property type="match status" value="1"/>
</dbReference>
<dbReference type="InterPro" id="IPR044492">
    <property type="entry name" value="P_typ_ATPase_HD_dom"/>
</dbReference>
<organism evidence="20 21">
    <name type="scientific">Candidatus Syntrophocurvum alkaliphilum</name>
    <dbReference type="NCBI Taxonomy" id="2293317"/>
    <lineage>
        <taxon>Bacteria</taxon>
        <taxon>Bacillati</taxon>
        <taxon>Bacillota</taxon>
        <taxon>Clostridia</taxon>
        <taxon>Eubacteriales</taxon>
        <taxon>Syntrophomonadaceae</taxon>
        <taxon>Candidatus Syntrophocurvum</taxon>
    </lineage>
</organism>
<dbReference type="EMBL" id="CP046457">
    <property type="protein sequence ID" value="QGT99382.1"/>
    <property type="molecule type" value="Genomic_DNA"/>
</dbReference>
<feature type="transmembrane region" description="Helical" evidence="17">
    <location>
        <begin position="691"/>
        <end position="710"/>
    </location>
</feature>
<dbReference type="SUPFAM" id="SSF56784">
    <property type="entry name" value="HAD-like"/>
    <property type="match status" value="1"/>
</dbReference>
<evidence type="ECO:0000256" key="2">
    <source>
        <dbReference type="ARBA" id="ARBA00006024"/>
    </source>
</evidence>
<feature type="transmembrane region" description="Helical" evidence="17">
    <location>
        <begin position="716"/>
        <end position="735"/>
    </location>
</feature>
<dbReference type="PRINTS" id="PR00941">
    <property type="entry name" value="CDATPASE"/>
</dbReference>
<reference evidence="21" key="1">
    <citation type="journal article" date="2019" name="Microbiology">
        <title>Complete Genome Sequence of an Uncultured Bacterium of the Candidate Phylum Bipolaricaulota.</title>
        <authorList>
            <person name="Kadnikov V.V."/>
            <person name="Mardanov A.V."/>
            <person name="Beletsky A.V."/>
            <person name="Frank Y.A."/>
            <person name="Karnachuk O.V."/>
            <person name="Ravin N.V."/>
        </authorList>
    </citation>
    <scope>NUCLEOTIDE SEQUENCE [LARGE SCALE GENOMIC DNA]</scope>
</reference>
<keyword evidence="7 17" id="KW-0479">Metal-binding</keyword>
<evidence type="ECO:0000256" key="17">
    <source>
        <dbReference type="RuleBase" id="RU362081"/>
    </source>
</evidence>
<evidence type="ECO:0000256" key="10">
    <source>
        <dbReference type="ARBA" id="ARBA00022840"/>
    </source>
</evidence>
<dbReference type="InterPro" id="IPR018303">
    <property type="entry name" value="ATPase_P-typ_P_site"/>
</dbReference>
<evidence type="ECO:0000256" key="4">
    <source>
        <dbReference type="ARBA" id="ARBA00022539"/>
    </source>
</evidence>
<dbReference type="InterPro" id="IPR023298">
    <property type="entry name" value="ATPase_P-typ_TM_dom_sf"/>
</dbReference>
<dbReference type="SUPFAM" id="SSF55008">
    <property type="entry name" value="HMA, heavy metal-associated domain"/>
    <property type="match status" value="1"/>
</dbReference>
<dbReference type="GO" id="GO:0005886">
    <property type="term" value="C:plasma membrane"/>
    <property type="evidence" value="ECO:0007669"/>
    <property type="project" value="UniProtKB-SubCell"/>
</dbReference>
<keyword evidence="12" id="KW-1278">Translocase</keyword>
<evidence type="ECO:0000313" key="20">
    <source>
        <dbReference type="EMBL" id="QGT99382.1"/>
    </source>
</evidence>
<dbReference type="KEGG" id="salq:SYNTR_0789"/>
<dbReference type="Gene3D" id="3.40.50.1000">
    <property type="entry name" value="HAD superfamily/HAD-like"/>
    <property type="match status" value="1"/>
</dbReference>
<dbReference type="FunFam" id="3.40.1110.10:FF:000066">
    <property type="entry name" value="Cadmium-translocating P-type ATPase"/>
    <property type="match status" value="1"/>
</dbReference>
<evidence type="ECO:0000256" key="6">
    <source>
        <dbReference type="ARBA" id="ARBA00022692"/>
    </source>
</evidence>
<dbReference type="Gene3D" id="3.30.70.100">
    <property type="match status" value="1"/>
</dbReference>
<comment type="similarity">
    <text evidence="2 17">Belongs to the cation transport ATPase (P-type) (TC 3.A.3) family. Type IB subfamily.</text>
</comment>
<keyword evidence="10 17" id="KW-0067">ATP-binding</keyword>
<evidence type="ECO:0000259" key="18">
    <source>
        <dbReference type="Pfam" id="PF00122"/>
    </source>
</evidence>